<dbReference type="InterPro" id="IPR014436">
    <property type="entry name" value="Extradiol_dOase_DODA"/>
</dbReference>
<reference evidence="8" key="1">
    <citation type="submission" date="2016-10" db="EMBL/GenBank/DDBJ databases">
        <authorList>
            <person name="Varghese N."/>
        </authorList>
    </citation>
    <scope>NUCLEOTIDE SEQUENCE [LARGE SCALE GENOMIC DNA]</scope>
    <source>
        <strain evidence="8">GAS106B</strain>
    </source>
</reference>
<protein>
    <submittedName>
        <fullName evidence="7">4,5-DOPA dioxygenase extradiol</fullName>
    </submittedName>
</protein>
<accession>A0A1H1JMH4</accession>
<feature type="domain" description="Extradiol ring-cleavage dioxygenase class III enzyme subunit B" evidence="6">
    <location>
        <begin position="31"/>
        <end position="250"/>
    </location>
</feature>
<keyword evidence="5" id="KW-0560">Oxidoreductase</keyword>
<dbReference type="PANTHER" id="PTHR30096:SF0">
    <property type="entry name" value="4,5-DOPA DIOXYGENASE EXTRADIOL-LIKE PROTEIN"/>
    <property type="match status" value="1"/>
</dbReference>
<keyword evidence="7" id="KW-0223">Dioxygenase</keyword>
<keyword evidence="3" id="KW-0479">Metal-binding</keyword>
<dbReference type="GO" id="GO:0008198">
    <property type="term" value="F:ferrous iron binding"/>
    <property type="evidence" value="ECO:0007669"/>
    <property type="project" value="InterPro"/>
</dbReference>
<evidence type="ECO:0000256" key="2">
    <source>
        <dbReference type="ARBA" id="ARBA00007581"/>
    </source>
</evidence>
<dbReference type="EMBL" id="FNKP01000003">
    <property type="protein sequence ID" value="SDR51120.1"/>
    <property type="molecule type" value="Genomic_DNA"/>
</dbReference>
<keyword evidence="8" id="KW-1185">Reference proteome</keyword>
<dbReference type="RefSeq" id="WP_074772173.1">
    <property type="nucleotide sequence ID" value="NZ_FNKP01000003.1"/>
</dbReference>
<dbReference type="AlphaFoldDB" id="A0A1H1JMH4"/>
<dbReference type="PANTHER" id="PTHR30096">
    <property type="entry name" value="4,5-DOPA DIOXYGENASE EXTRADIOL-LIKE PROTEIN"/>
    <property type="match status" value="1"/>
</dbReference>
<evidence type="ECO:0000256" key="1">
    <source>
        <dbReference type="ARBA" id="ARBA00001947"/>
    </source>
</evidence>
<dbReference type="GO" id="GO:0016702">
    <property type="term" value="F:oxidoreductase activity, acting on single donors with incorporation of molecular oxygen, incorporation of two atoms of oxygen"/>
    <property type="evidence" value="ECO:0007669"/>
    <property type="project" value="UniProtKB-ARBA"/>
</dbReference>
<evidence type="ECO:0000256" key="4">
    <source>
        <dbReference type="ARBA" id="ARBA00022833"/>
    </source>
</evidence>
<dbReference type="SUPFAM" id="SSF53213">
    <property type="entry name" value="LigB-like"/>
    <property type="match status" value="1"/>
</dbReference>
<name>A0A1H1JMH4_9BURK</name>
<evidence type="ECO:0000313" key="7">
    <source>
        <dbReference type="EMBL" id="SDR51120.1"/>
    </source>
</evidence>
<evidence type="ECO:0000256" key="5">
    <source>
        <dbReference type="ARBA" id="ARBA00023002"/>
    </source>
</evidence>
<organism evidence="7 8">
    <name type="scientific">Paraburkholderia fungorum</name>
    <dbReference type="NCBI Taxonomy" id="134537"/>
    <lineage>
        <taxon>Bacteria</taxon>
        <taxon>Pseudomonadati</taxon>
        <taxon>Pseudomonadota</taxon>
        <taxon>Betaproteobacteria</taxon>
        <taxon>Burkholderiales</taxon>
        <taxon>Burkholderiaceae</taxon>
        <taxon>Paraburkholderia</taxon>
    </lineage>
</organism>
<dbReference type="PIRSF" id="PIRSF006157">
    <property type="entry name" value="Doxgns_DODA"/>
    <property type="match status" value="1"/>
</dbReference>
<comment type="cofactor">
    <cofactor evidence="1">
        <name>Zn(2+)</name>
        <dbReference type="ChEBI" id="CHEBI:29105"/>
    </cofactor>
</comment>
<evidence type="ECO:0000313" key="8">
    <source>
        <dbReference type="Proteomes" id="UP000183487"/>
    </source>
</evidence>
<dbReference type="CDD" id="cd07363">
    <property type="entry name" value="45_DOPA_Dioxygenase"/>
    <property type="match status" value="1"/>
</dbReference>
<dbReference type="NCBIfam" id="NF007914">
    <property type="entry name" value="PRK10628.1"/>
    <property type="match status" value="1"/>
</dbReference>
<dbReference type="GO" id="GO:0008270">
    <property type="term" value="F:zinc ion binding"/>
    <property type="evidence" value="ECO:0007669"/>
    <property type="project" value="InterPro"/>
</dbReference>
<proteinExistence type="inferred from homology"/>
<evidence type="ECO:0000256" key="3">
    <source>
        <dbReference type="ARBA" id="ARBA00022723"/>
    </source>
</evidence>
<evidence type="ECO:0000259" key="6">
    <source>
        <dbReference type="Pfam" id="PF02900"/>
    </source>
</evidence>
<sequence length="272" mass="29579">MSTNHTRMPVMFFGHGSPMNALEDNRATRAWASMGAAAGTPRAILMISAHWLTRGTAVTAMSQPRTIHDFGAFPPALFAQQYPAPGDPALASRVAELLAPLPVTLDDRWGFDHGTWSVLGKAFPDARIPVVQVGMNRSCDARCHYELGRALRPLRDEGVLIAASGNIVHNLPAMDWSKPDSGYAWAQTFHDRIANAIAGNRPDEVIDYEKAGAIALHSVPTPDHYWPVLYALGARHDDDDVSFESNFLEYGSLSMLSFILGKRSGSGLQEAA</sequence>
<keyword evidence="4" id="KW-0862">Zinc</keyword>
<comment type="similarity">
    <text evidence="2">Belongs to the DODA-type extradiol aromatic ring-opening dioxygenase family.</text>
</comment>
<gene>
    <name evidence="7" type="ORF">SAMN05443245_6839</name>
</gene>
<dbReference type="Proteomes" id="UP000183487">
    <property type="component" value="Unassembled WGS sequence"/>
</dbReference>
<dbReference type="InterPro" id="IPR004183">
    <property type="entry name" value="Xdiol_dOase_suB"/>
</dbReference>
<dbReference type="Gene3D" id="3.40.830.10">
    <property type="entry name" value="LigB-like"/>
    <property type="match status" value="1"/>
</dbReference>
<dbReference type="Pfam" id="PF02900">
    <property type="entry name" value="LigB"/>
    <property type="match status" value="1"/>
</dbReference>